<dbReference type="PANTHER" id="PTHR10880:SF15">
    <property type="entry name" value="MSL COMPLEX SUBUNIT 3"/>
    <property type="match status" value="1"/>
</dbReference>
<sequence length="567" mass="62797">MAPANTEGKAAYQKDEKALCFHGELLYEAKILDTRRQDPKDKSSPFEYRVHYKGWKNTWDDWVPQDRLRKNTEENRELAVNLKKAAQEQNAPRSAKPSAAAKGRKGQASEIGSGRGSEVRDSSVPARGTKRARDNDIEKWKETVRLPDGSLRVVASGKFPLPKKKDATHDEARKEASKDKAASEAMKQAASAGATEETAPKALNFDWSNGGPPTHKWADVLGSFDGREAPPHKRHIKMQLPKQQRGSMKPLGNQDAVGVESSAVTGKRKAAEAAEARMVPPKKRKIAAEPTSGTKDQTISNPVRKKAREQLPEPDTKIALAEPTGRVTRKRQRDESDDRDGGPVKRAKTAEVEVQKGQAKASVKSARAQTPAAQANAGASAAENGTKGSKKRQQACRVCRRRKTRCSDECYAKNEGQPKQESQDQVQSENSLKVTFTTSDDLRTIRELLADAKKKRQNEVPQQVVSQPADTTSAEKVVQDYYMVGFMRVPARPSKNEKEGSLTSSSSSTTRPTVQIDVRPPAGVKIKPPPKKLQHKSQPHKPHPKFFLKRQLAPMIQRRQREFANNQ</sequence>
<evidence type="ECO:0000256" key="1">
    <source>
        <dbReference type="ARBA" id="ARBA00009093"/>
    </source>
</evidence>
<dbReference type="Gene3D" id="2.30.30.140">
    <property type="match status" value="1"/>
</dbReference>
<dbReference type="SMART" id="SM00298">
    <property type="entry name" value="CHROMO"/>
    <property type="match status" value="1"/>
</dbReference>
<feature type="compositionally biased region" description="Basic residues" evidence="4">
    <location>
        <begin position="388"/>
        <end position="404"/>
    </location>
</feature>
<proteinExistence type="inferred from homology"/>
<reference evidence="6 7" key="1">
    <citation type="submission" date="2023-08" db="EMBL/GenBank/DDBJ databases">
        <title>Black Yeasts Isolated from many extreme environments.</title>
        <authorList>
            <person name="Coleine C."/>
            <person name="Stajich J.E."/>
            <person name="Selbmann L."/>
        </authorList>
    </citation>
    <scope>NUCLEOTIDE SEQUENCE [LARGE SCALE GENOMIC DNA]</scope>
    <source>
        <strain evidence="6 7">CCFEE 5910</strain>
    </source>
</reference>
<feature type="compositionally biased region" description="Basic and acidic residues" evidence="4">
    <location>
        <begin position="440"/>
        <end position="452"/>
    </location>
</feature>
<dbReference type="CDD" id="cd18983">
    <property type="entry name" value="CBD_MSL3_like"/>
    <property type="match status" value="1"/>
</dbReference>
<feature type="compositionally biased region" description="Basic and acidic residues" evidence="4">
    <location>
        <begin position="163"/>
        <end position="182"/>
    </location>
</feature>
<feature type="compositionally biased region" description="Basic and acidic residues" evidence="4">
    <location>
        <begin position="131"/>
        <end position="145"/>
    </location>
</feature>
<evidence type="ECO:0000313" key="7">
    <source>
        <dbReference type="Proteomes" id="UP001309876"/>
    </source>
</evidence>
<dbReference type="Pfam" id="PF22732">
    <property type="entry name" value="MSL3_chromo-like"/>
    <property type="match status" value="1"/>
</dbReference>
<feature type="region of interest" description="Disordered" evidence="4">
    <location>
        <begin position="81"/>
        <end position="472"/>
    </location>
</feature>
<dbReference type="EMBL" id="JAVRRJ010000003">
    <property type="protein sequence ID" value="KAK5086435.1"/>
    <property type="molecule type" value="Genomic_DNA"/>
</dbReference>
<dbReference type="InterPro" id="IPR016197">
    <property type="entry name" value="Chromo-like_dom_sf"/>
</dbReference>
<dbReference type="GO" id="GO:0035267">
    <property type="term" value="C:NuA4 histone acetyltransferase complex"/>
    <property type="evidence" value="ECO:0007669"/>
    <property type="project" value="TreeGrafter"/>
</dbReference>
<accession>A0AAN7T0F5</accession>
<keyword evidence="7" id="KW-1185">Reference proteome</keyword>
<dbReference type="PANTHER" id="PTHR10880">
    <property type="entry name" value="MORTALITY FACTOR 4-LIKE PROTEIN"/>
    <property type="match status" value="1"/>
</dbReference>
<feature type="domain" description="Chromo" evidence="5">
    <location>
        <begin position="26"/>
        <end position="86"/>
    </location>
</feature>
<dbReference type="AlphaFoldDB" id="A0AAN7T0F5"/>
<feature type="compositionally biased region" description="Basic and acidic residues" evidence="4">
    <location>
        <begin position="332"/>
        <end position="354"/>
    </location>
</feature>
<evidence type="ECO:0000256" key="4">
    <source>
        <dbReference type="SAM" id="MobiDB-lite"/>
    </source>
</evidence>
<gene>
    <name evidence="6" type="primary">EAF3_2</name>
    <name evidence="6" type="ORF">LTR05_003603</name>
</gene>
<dbReference type="GO" id="GO:0032221">
    <property type="term" value="C:Rpd3S complex"/>
    <property type="evidence" value="ECO:0007669"/>
    <property type="project" value="TreeGrafter"/>
</dbReference>
<feature type="compositionally biased region" description="Basic residues" evidence="4">
    <location>
        <begin position="528"/>
        <end position="545"/>
    </location>
</feature>
<feature type="compositionally biased region" description="Low complexity" evidence="4">
    <location>
        <begin position="365"/>
        <end position="386"/>
    </location>
</feature>
<feature type="compositionally biased region" description="Basic and acidic residues" evidence="4">
    <location>
        <begin position="405"/>
        <end position="422"/>
    </location>
</feature>
<protein>
    <recommendedName>
        <fullName evidence="3">Chromatin modification-related protein EAF3</fullName>
    </recommendedName>
</protein>
<feature type="compositionally biased region" description="Low complexity" evidence="4">
    <location>
        <begin position="183"/>
        <end position="194"/>
    </location>
</feature>
<evidence type="ECO:0000256" key="3">
    <source>
        <dbReference type="ARBA" id="ARBA00018505"/>
    </source>
</evidence>
<feature type="compositionally biased region" description="Low complexity" evidence="4">
    <location>
        <begin position="91"/>
        <end position="101"/>
    </location>
</feature>
<dbReference type="InterPro" id="IPR008676">
    <property type="entry name" value="MRG"/>
</dbReference>
<comment type="caution">
    <text evidence="6">The sequence shown here is derived from an EMBL/GenBank/DDBJ whole genome shotgun (WGS) entry which is preliminary data.</text>
</comment>
<dbReference type="InterPro" id="IPR053820">
    <property type="entry name" value="MSL3_chromo-like"/>
</dbReference>
<organism evidence="6 7">
    <name type="scientific">Lithohypha guttulata</name>
    <dbReference type="NCBI Taxonomy" id="1690604"/>
    <lineage>
        <taxon>Eukaryota</taxon>
        <taxon>Fungi</taxon>
        <taxon>Dikarya</taxon>
        <taxon>Ascomycota</taxon>
        <taxon>Pezizomycotina</taxon>
        <taxon>Eurotiomycetes</taxon>
        <taxon>Chaetothyriomycetidae</taxon>
        <taxon>Chaetothyriales</taxon>
        <taxon>Trichomeriaceae</taxon>
        <taxon>Lithohypha</taxon>
    </lineage>
</organism>
<evidence type="ECO:0000259" key="5">
    <source>
        <dbReference type="SMART" id="SM00298"/>
    </source>
</evidence>
<comment type="subunit">
    <text evidence="2">Component of the NuA4 histone acetyltransferase complex.</text>
</comment>
<comment type="similarity">
    <text evidence="1">Belongs to the MRG family.</text>
</comment>
<dbReference type="GO" id="GO:0006355">
    <property type="term" value="P:regulation of DNA-templated transcription"/>
    <property type="evidence" value="ECO:0007669"/>
    <property type="project" value="InterPro"/>
</dbReference>
<feature type="region of interest" description="Disordered" evidence="4">
    <location>
        <begin position="489"/>
        <end position="545"/>
    </location>
</feature>
<dbReference type="Proteomes" id="UP001309876">
    <property type="component" value="Unassembled WGS sequence"/>
</dbReference>
<dbReference type="InterPro" id="IPR000953">
    <property type="entry name" value="Chromo/chromo_shadow_dom"/>
</dbReference>
<feature type="compositionally biased region" description="Polar residues" evidence="4">
    <location>
        <begin position="291"/>
        <end position="301"/>
    </location>
</feature>
<dbReference type="GO" id="GO:0006338">
    <property type="term" value="P:chromatin remodeling"/>
    <property type="evidence" value="ECO:0007669"/>
    <property type="project" value="UniProtKB-ARBA"/>
</dbReference>
<feature type="compositionally biased region" description="Polar residues" evidence="4">
    <location>
        <begin position="423"/>
        <end position="439"/>
    </location>
</feature>
<dbReference type="SUPFAM" id="SSF54160">
    <property type="entry name" value="Chromo domain-like"/>
    <property type="match status" value="1"/>
</dbReference>
<feature type="compositionally biased region" description="Polar residues" evidence="4">
    <location>
        <begin position="459"/>
        <end position="472"/>
    </location>
</feature>
<feature type="compositionally biased region" description="Low complexity" evidence="4">
    <location>
        <begin position="501"/>
        <end position="510"/>
    </location>
</feature>
<evidence type="ECO:0000313" key="6">
    <source>
        <dbReference type="EMBL" id="KAK5086435.1"/>
    </source>
</evidence>
<name>A0AAN7T0F5_9EURO</name>
<evidence type="ECO:0000256" key="2">
    <source>
        <dbReference type="ARBA" id="ARBA00011353"/>
    </source>
</evidence>